<dbReference type="EMBL" id="RAWK01000377">
    <property type="protein sequence ID" value="RKH54632.1"/>
    <property type="molecule type" value="Genomic_DNA"/>
</dbReference>
<sequence>MLICLLLAAGAVESAGPDPTDARVLKLKEVDADSISVDIKADMAVVDIGSTIYIDVSRDRALAKLGTVTAGASERTATLVKSSEALAGALARTNEELTQMRTAMAEWKPNPPPATLKMIQDATEKAAAPMSIIMNAATPGSRFHRGLEAALTDVPPEGLSDPELFRRIADVAATELEALRAELRQALQKEGVFFMLGAWIVGAGGNREVHLDGFDDIKPQDRYVLDRWSIFLTAEQQKQLDAIGRAADQFNSQGIGALVQSVGMPMLLEAFMRTTQSLEVTEKSAQQVGTTVVGLSDTVRTELTQTATELRQYRVYLGGLMRKYQGTTPASDSGAALLTGFNADLREAVLRARELSRKIGQVQATLASVPPALKPSVQELDKVLGLTATALKADIDGLAEGVASLFSLVRVNAELLEFSKEVKRHSVASLPSATLLDLNNTGRREPGDAVVFRFAVGRGEEKPTVVETHQLTMHRVLPHFDTTVGLIFARVPEAEGGSSRFQAAPAYSVLLKWGSRTESYVNTLVTPGLGLNLSALDFNRDNTPEVGVALTLSLFRNILQAGGGYNVFRDRWYFFFGVGLPLPNIGGLPTNASSSLPDP</sequence>
<protein>
    <submittedName>
        <fullName evidence="1">Uncharacterized protein</fullName>
    </submittedName>
</protein>
<dbReference type="Proteomes" id="UP000267003">
    <property type="component" value="Unassembled WGS sequence"/>
</dbReference>
<reference evidence="2" key="1">
    <citation type="submission" date="2018-09" db="EMBL/GenBank/DDBJ databases">
        <authorList>
            <person name="Livingstone P.G."/>
            <person name="Whitworth D.E."/>
        </authorList>
    </citation>
    <scope>NUCLEOTIDE SEQUENCE [LARGE SCALE GENOMIC DNA]</scope>
    <source>
        <strain evidence="2">AB050A</strain>
    </source>
</reference>
<keyword evidence="2" id="KW-1185">Reference proteome</keyword>
<evidence type="ECO:0000313" key="2">
    <source>
        <dbReference type="Proteomes" id="UP000267003"/>
    </source>
</evidence>
<name>A0A3A8PQ70_9BACT</name>
<gene>
    <name evidence="1" type="ORF">D7W81_38020</name>
</gene>
<evidence type="ECO:0000313" key="1">
    <source>
        <dbReference type="EMBL" id="RKH54632.1"/>
    </source>
</evidence>
<organism evidence="1 2">
    <name type="scientific">Corallococcus aberystwythensis</name>
    <dbReference type="NCBI Taxonomy" id="2316722"/>
    <lineage>
        <taxon>Bacteria</taxon>
        <taxon>Pseudomonadati</taxon>
        <taxon>Myxococcota</taxon>
        <taxon>Myxococcia</taxon>
        <taxon>Myxococcales</taxon>
        <taxon>Cystobacterineae</taxon>
        <taxon>Myxococcaceae</taxon>
        <taxon>Corallococcus</taxon>
    </lineage>
</organism>
<comment type="caution">
    <text evidence="1">The sequence shown here is derived from an EMBL/GenBank/DDBJ whole genome shotgun (WGS) entry which is preliminary data.</text>
</comment>
<accession>A0A3A8PQ70</accession>
<dbReference type="AlphaFoldDB" id="A0A3A8PQ70"/>
<proteinExistence type="predicted"/>